<dbReference type="EMBL" id="PKPP01000033">
    <property type="protein sequence ID" value="PWA99145.1"/>
    <property type="molecule type" value="Genomic_DNA"/>
</dbReference>
<feature type="region of interest" description="Disordered" evidence="1">
    <location>
        <begin position="475"/>
        <end position="517"/>
    </location>
</feature>
<dbReference type="Gene3D" id="3.40.395.10">
    <property type="entry name" value="Adenoviral Proteinase, Chain A"/>
    <property type="match status" value="1"/>
</dbReference>
<feature type="compositionally biased region" description="Basic residues" evidence="1">
    <location>
        <begin position="507"/>
        <end position="517"/>
    </location>
</feature>
<dbReference type="InterPro" id="IPR058352">
    <property type="entry name" value="DUF8039"/>
</dbReference>
<dbReference type="Pfam" id="PF26133">
    <property type="entry name" value="DUF8039"/>
    <property type="match status" value="1"/>
</dbReference>
<dbReference type="PANTHER" id="PTHR33018:SF37">
    <property type="entry name" value="TRANSPOSASE TNP1_EN_SPM-LIKE DOMAIN-CONTAINING PROTEIN"/>
    <property type="match status" value="1"/>
</dbReference>
<reference evidence="3 4" key="1">
    <citation type="journal article" date="2018" name="Mol. Plant">
        <title>The genome of Artemisia annua provides insight into the evolution of Asteraceae family and artemisinin biosynthesis.</title>
        <authorList>
            <person name="Shen Q."/>
            <person name="Zhang L."/>
            <person name="Liao Z."/>
            <person name="Wang S."/>
            <person name="Yan T."/>
            <person name="Shi P."/>
            <person name="Liu M."/>
            <person name="Fu X."/>
            <person name="Pan Q."/>
            <person name="Wang Y."/>
            <person name="Lv Z."/>
            <person name="Lu X."/>
            <person name="Zhang F."/>
            <person name="Jiang W."/>
            <person name="Ma Y."/>
            <person name="Chen M."/>
            <person name="Hao X."/>
            <person name="Li L."/>
            <person name="Tang Y."/>
            <person name="Lv G."/>
            <person name="Zhou Y."/>
            <person name="Sun X."/>
            <person name="Brodelius P.E."/>
            <person name="Rose J.K.C."/>
            <person name="Tang K."/>
        </authorList>
    </citation>
    <scope>NUCLEOTIDE SEQUENCE [LARGE SCALE GENOMIC DNA]</scope>
    <source>
        <strain evidence="4">cv. Huhao1</strain>
        <tissue evidence="3">Leaf</tissue>
    </source>
</reference>
<dbReference type="PANTHER" id="PTHR33018">
    <property type="entry name" value="OS10G0338966 PROTEIN-RELATED"/>
    <property type="match status" value="1"/>
</dbReference>
<feature type="domain" description="DUF8039" evidence="2">
    <location>
        <begin position="334"/>
        <end position="420"/>
    </location>
</feature>
<organism evidence="3 4">
    <name type="scientific">Artemisia annua</name>
    <name type="common">Sweet wormwood</name>
    <dbReference type="NCBI Taxonomy" id="35608"/>
    <lineage>
        <taxon>Eukaryota</taxon>
        <taxon>Viridiplantae</taxon>
        <taxon>Streptophyta</taxon>
        <taxon>Embryophyta</taxon>
        <taxon>Tracheophyta</taxon>
        <taxon>Spermatophyta</taxon>
        <taxon>Magnoliopsida</taxon>
        <taxon>eudicotyledons</taxon>
        <taxon>Gunneridae</taxon>
        <taxon>Pentapetalae</taxon>
        <taxon>asterids</taxon>
        <taxon>campanulids</taxon>
        <taxon>Asterales</taxon>
        <taxon>Asteraceae</taxon>
        <taxon>Asteroideae</taxon>
        <taxon>Anthemideae</taxon>
        <taxon>Artemisiinae</taxon>
        <taxon>Artemisia</taxon>
    </lineage>
</organism>
<evidence type="ECO:0000256" key="1">
    <source>
        <dbReference type="SAM" id="MobiDB-lite"/>
    </source>
</evidence>
<sequence>MAGRGKRGASLGKKDYPPESFYVEFDGVGQATGKTAGRFNTWFGNTVRARTPYYLEWNKMKKETIDQLKENLWLHTMDTWRFLYDDKDDKAKDAQLGKVNRIHRTFRNTLVDFVRLNILPFDTYKYLPKNLEHWEMFVAYTTFEEFLVKSEKARQSALQNNDPARVGRSGYAGLRAIWKANKEKLIEKIPLLGLLQSERSILHVLGRMKKNQETGIKELTDFCRERLDALIKKEKEMKANGTFYITGNDPLIGVLGKEHGGRTRSVSSTQGSKKALGTNKGEMMQKVSMKDLESMAGKILEDVKPEINQLRADIETLKKIPNGMPSGVSGHITVDKFDEIESCEVMSIHFGKEVKVGKGIIYPTNAHGVPMEPGHMKIQVDTVYPGWEGLQVPVPTEEVTFLGDATKDARFIQWPKNYLKVLPTMPSSVDSMSSPPLYHPNPTLSSSPPLYYPTMSEPNCHLQVEEQLTSEAIMSQSAPKKISAKKLPPKQKNIPPKEKNVPPKQKTPPKQKQKKNHIVLPQEEPSTIEKYLKKLANRPINIRKLADKFINCPKHGDFILAPAVNGLYDGFYADHIFYTSVLGWMSNDWLDGTILHWWGMHLYSLIQKNYKDKNKCGILNPSWIDSRLCHGEDGDNVVKHIQSTLRVQKDNHICCTLFANTGYILDSLNKSLDKKPSIYSLIPMVEAECHDPSSVDWTWNMVKCPQQESTWECGYYVAIAMFELFFQKQSDFPQTVWNDMKPRTMRQIDEWVENTVPQFYKTHFSLFQN</sequence>
<protein>
    <recommendedName>
        <fullName evidence="2">DUF8039 domain-containing protein</fullName>
    </recommendedName>
</protein>
<dbReference type="OrthoDB" id="689727at2759"/>
<dbReference type="SUPFAM" id="SSF54001">
    <property type="entry name" value="Cysteine proteinases"/>
    <property type="match status" value="1"/>
</dbReference>
<proteinExistence type="predicted"/>
<evidence type="ECO:0000259" key="2">
    <source>
        <dbReference type="Pfam" id="PF26133"/>
    </source>
</evidence>
<comment type="caution">
    <text evidence="3">The sequence shown here is derived from an EMBL/GenBank/DDBJ whole genome shotgun (WGS) entry which is preliminary data.</text>
</comment>
<keyword evidence="4" id="KW-1185">Reference proteome</keyword>
<dbReference type="Proteomes" id="UP000245207">
    <property type="component" value="Unassembled WGS sequence"/>
</dbReference>
<accession>A0A2U1QMB3</accession>
<name>A0A2U1QMB3_ARTAN</name>
<gene>
    <name evidence="3" type="ORF">CTI12_AA011980</name>
</gene>
<evidence type="ECO:0000313" key="3">
    <source>
        <dbReference type="EMBL" id="PWA99145.1"/>
    </source>
</evidence>
<evidence type="ECO:0000313" key="4">
    <source>
        <dbReference type="Proteomes" id="UP000245207"/>
    </source>
</evidence>
<dbReference type="InterPro" id="IPR038765">
    <property type="entry name" value="Papain-like_cys_pep_sf"/>
</dbReference>
<dbReference type="AlphaFoldDB" id="A0A2U1QMB3"/>